<comment type="similarity">
    <text evidence="1 4">Belongs to the short-chain dehydrogenases/reductases (SDR) family.</text>
</comment>
<dbReference type="AlphaFoldDB" id="U4KXU9"/>
<dbReference type="EMBL" id="HF935200">
    <property type="protein sequence ID" value="CCX04379.1"/>
    <property type="molecule type" value="Genomic_DNA"/>
</dbReference>
<dbReference type="PRINTS" id="PR00081">
    <property type="entry name" value="GDHRDH"/>
</dbReference>
<organism evidence="5 6">
    <name type="scientific">Pyronema omphalodes (strain CBS 100304)</name>
    <name type="common">Pyronema confluens</name>
    <dbReference type="NCBI Taxonomy" id="1076935"/>
    <lineage>
        <taxon>Eukaryota</taxon>
        <taxon>Fungi</taxon>
        <taxon>Dikarya</taxon>
        <taxon>Ascomycota</taxon>
        <taxon>Pezizomycotina</taxon>
        <taxon>Pezizomycetes</taxon>
        <taxon>Pezizales</taxon>
        <taxon>Pyronemataceae</taxon>
        <taxon>Pyronema</taxon>
    </lineage>
</organism>
<evidence type="ECO:0000256" key="4">
    <source>
        <dbReference type="RuleBase" id="RU000363"/>
    </source>
</evidence>
<evidence type="ECO:0000313" key="6">
    <source>
        <dbReference type="Proteomes" id="UP000018144"/>
    </source>
</evidence>
<accession>U4KXU9</accession>
<name>U4KXU9_PYROM</name>
<dbReference type="PANTHER" id="PTHR42901">
    <property type="entry name" value="ALCOHOL DEHYDROGENASE"/>
    <property type="match status" value="1"/>
</dbReference>
<gene>
    <name evidence="5" type="ORF">PCON_01956</name>
</gene>
<keyword evidence="3" id="KW-0560">Oxidoreductase</keyword>
<evidence type="ECO:0000256" key="2">
    <source>
        <dbReference type="ARBA" id="ARBA00022857"/>
    </source>
</evidence>
<proteinExistence type="inferred from homology"/>
<dbReference type="InterPro" id="IPR036291">
    <property type="entry name" value="NAD(P)-bd_dom_sf"/>
</dbReference>
<dbReference type="InterPro" id="IPR002347">
    <property type="entry name" value="SDR_fam"/>
</dbReference>
<evidence type="ECO:0000256" key="3">
    <source>
        <dbReference type="ARBA" id="ARBA00023002"/>
    </source>
</evidence>
<dbReference type="PROSITE" id="PS00061">
    <property type="entry name" value="ADH_SHORT"/>
    <property type="match status" value="1"/>
</dbReference>
<protein>
    <submittedName>
        <fullName evidence="5">Similar to Uncharacterized oxidoreductase C521.03 acc. no. Q9P7B4</fullName>
    </submittedName>
</protein>
<dbReference type="GO" id="GO:0016616">
    <property type="term" value="F:oxidoreductase activity, acting on the CH-OH group of donors, NAD or NADP as acceptor"/>
    <property type="evidence" value="ECO:0007669"/>
    <property type="project" value="UniProtKB-ARBA"/>
</dbReference>
<dbReference type="Pfam" id="PF00106">
    <property type="entry name" value="adh_short"/>
    <property type="match status" value="1"/>
</dbReference>
<dbReference type="PRINTS" id="PR00080">
    <property type="entry name" value="SDRFAMILY"/>
</dbReference>
<dbReference type="InterPro" id="IPR020904">
    <property type="entry name" value="Sc_DH/Rdtase_CS"/>
</dbReference>
<sequence length="294" mass="32023">MFRPLLLRTITKAINPLTTIIHATRKVSTMSSARLAGKTILITGASSGIGRSCAFEFARANPTVRLILTARRLETLKEIADQIKKEISETTEVLPIKFDVANPEEVRSFMDNLPEGWKNIDVLVNNAGLVKGVDKVGDILEEDITTMVTTNVLGLIGLTQKVVKHYQARGGQGDIINIGSIAGREPYAGGAIYCATKAAVRSFTDSLRKELIATKIRVMEIDPGQVETEFSVVRFYGDAAKAKAVYDGVDPLTPEDIAEVVVFVASRRQNVVIADTLVFPSHQAGAGVMHRRFN</sequence>
<dbReference type="OrthoDB" id="6251714at2759"/>
<dbReference type="OMA" id="WRWMWET"/>
<dbReference type="PANTHER" id="PTHR42901:SF1">
    <property type="entry name" value="ALCOHOL DEHYDROGENASE"/>
    <property type="match status" value="1"/>
</dbReference>
<evidence type="ECO:0000313" key="5">
    <source>
        <dbReference type="EMBL" id="CCX04379.1"/>
    </source>
</evidence>
<keyword evidence="2" id="KW-0521">NADP</keyword>
<keyword evidence="6" id="KW-1185">Reference proteome</keyword>
<dbReference type="eggNOG" id="KOG1205">
    <property type="taxonomic scope" value="Eukaryota"/>
</dbReference>
<dbReference type="Proteomes" id="UP000018144">
    <property type="component" value="Unassembled WGS sequence"/>
</dbReference>
<dbReference type="FunFam" id="3.40.50.720:FF:000047">
    <property type="entry name" value="NADP-dependent L-serine/L-allo-threonine dehydrogenase"/>
    <property type="match status" value="1"/>
</dbReference>
<dbReference type="STRING" id="1076935.U4KXU9"/>
<dbReference type="Gene3D" id="3.40.50.720">
    <property type="entry name" value="NAD(P)-binding Rossmann-like Domain"/>
    <property type="match status" value="1"/>
</dbReference>
<evidence type="ECO:0000256" key="1">
    <source>
        <dbReference type="ARBA" id="ARBA00006484"/>
    </source>
</evidence>
<dbReference type="CDD" id="cd05346">
    <property type="entry name" value="SDR_c5"/>
    <property type="match status" value="1"/>
</dbReference>
<reference evidence="5 6" key="1">
    <citation type="journal article" date="2013" name="PLoS Genet.">
        <title>The genome and development-dependent transcriptomes of Pyronema confluens: a window into fungal evolution.</title>
        <authorList>
            <person name="Traeger S."/>
            <person name="Altegoer F."/>
            <person name="Freitag M."/>
            <person name="Gabaldon T."/>
            <person name="Kempken F."/>
            <person name="Kumar A."/>
            <person name="Marcet-Houben M."/>
            <person name="Poggeler S."/>
            <person name="Stajich J.E."/>
            <person name="Nowrousian M."/>
        </authorList>
    </citation>
    <scope>NUCLEOTIDE SEQUENCE [LARGE SCALE GENOMIC DNA]</scope>
    <source>
        <strain evidence="6">CBS 100304</strain>
        <tissue evidence="5">Vegetative mycelium</tissue>
    </source>
</reference>
<dbReference type="SUPFAM" id="SSF51735">
    <property type="entry name" value="NAD(P)-binding Rossmann-fold domains"/>
    <property type="match status" value="1"/>
</dbReference>